<feature type="domain" description="DUF8020" evidence="2">
    <location>
        <begin position="44"/>
        <end position="117"/>
    </location>
</feature>
<gene>
    <name evidence="3" type="ORF">NCTC10797_01170</name>
</gene>
<dbReference type="EMBL" id="LR215973">
    <property type="protein sequence ID" value="VFA97407.1"/>
    <property type="molecule type" value="Genomic_DNA"/>
</dbReference>
<evidence type="ECO:0000256" key="1">
    <source>
        <dbReference type="SAM" id="SignalP"/>
    </source>
</evidence>
<organism evidence="3 4">
    <name type="scientific">Nocardia cyriacigeorgica</name>
    <dbReference type="NCBI Taxonomy" id="135487"/>
    <lineage>
        <taxon>Bacteria</taxon>
        <taxon>Bacillati</taxon>
        <taxon>Actinomycetota</taxon>
        <taxon>Actinomycetes</taxon>
        <taxon>Mycobacteriales</taxon>
        <taxon>Nocardiaceae</taxon>
        <taxon>Nocardia</taxon>
    </lineage>
</organism>
<dbReference type="AlphaFoldDB" id="A0A4U8W5I1"/>
<dbReference type="InterPro" id="IPR058333">
    <property type="entry name" value="DUF8020"/>
</dbReference>
<name>A0A4U8W5I1_9NOCA</name>
<evidence type="ECO:0000259" key="2">
    <source>
        <dbReference type="Pfam" id="PF26059"/>
    </source>
</evidence>
<feature type="signal peptide" evidence="1">
    <location>
        <begin position="1"/>
        <end position="26"/>
    </location>
</feature>
<dbReference type="Pfam" id="PF26059">
    <property type="entry name" value="DUF8020"/>
    <property type="match status" value="1"/>
</dbReference>
<dbReference type="RefSeq" id="WP_232052068.1">
    <property type="nucleotide sequence ID" value="NZ_LR215973.1"/>
</dbReference>
<accession>A0A4U8W5I1</accession>
<reference evidence="3 4" key="1">
    <citation type="submission" date="2019-02" db="EMBL/GenBank/DDBJ databases">
        <authorList>
            <consortium name="Pathogen Informatics"/>
        </authorList>
    </citation>
    <scope>NUCLEOTIDE SEQUENCE [LARGE SCALE GENOMIC DNA]</scope>
    <source>
        <strain evidence="3 4">3012STDY6756504</strain>
    </source>
</reference>
<proteinExistence type="predicted"/>
<keyword evidence="1" id="KW-0732">Signal</keyword>
<protein>
    <recommendedName>
        <fullName evidence="2">DUF8020 domain-containing protein</fullName>
    </recommendedName>
</protein>
<evidence type="ECO:0000313" key="3">
    <source>
        <dbReference type="EMBL" id="VFA97407.1"/>
    </source>
</evidence>
<dbReference type="Proteomes" id="UP000290439">
    <property type="component" value="Chromosome"/>
</dbReference>
<sequence length="188" mass="18214">MRVKRFTVTAALAIGMIGATTGVVQADPASPATDTIAVQGAEQGIGYTAGPTADGKAVAATVDQGGFALTAGGTAVTLTDGTGRVVLTLPMAFVADGHKFGLTPQITDAGRTLTLTPIGAPAATTDRIASFVDDDAATLARKQHNAGVGALIGAGIGAVLGFFLGGVGALVTVPIGAGIGALIGFATP</sequence>
<evidence type="ECO:0000313" key="4">
    <source>
        <dbReference type="Proteomes" id="UP000290439"/>
    </source>
</evidence>
<feature type="chain" id="PRO_5020856020" description="DUF8020 domain-containing protein" evidence="1">
    <location>
        <begin position="27"/>
        <end position="188"/>
    </location>
</feature>